<dbReference type="PANTHER" id="PTHR30572:SF4">
    <property type="entry name" value="ABC TRANSPORTER PERMEASE YTRF"/>
    <property type="match status" value="1"/>
</dbReference>
<evidence type="ECO:0000256" key="1">
    <source>
        <dbReference type="ARBA" id="ARBA00004651"/>
    </source>
</evidence>
<dbReference type="InterPro" id="IPR025857">
    <property type="entry name" value="MacB_PCD"/>
</dbReference>
<keyword evidence="5 7" id="KW-0472">Membrane</keyword>
<evidence type="ECO:0000256" key="5">
    <source>
        <dbReference type="ARBA" id="ARBA00023136"/>
    </source>
</evidence>
<keyword evidence="3 7" id="KW-0812">Transmembrane</keyword>
<dbReference type="AlphaFoldDB" id="A0A9D1PER7"/>
<proteinExistence type="inferred from homology"/>
<dbReference type="Pfam" id="PF02687">
    <property type="entry name" value="FtsX"/>
    <property type="match status" value="1"/>
</dbReference>
<evidence type="ECO:0000256" key="4">
    <source>
        <dbReference type="ARBA" id="ARBA00022989"/>
    </source>
</evidence>
<feature type="transmembrane region" description="Helical" evidence="7">
    <location>
        <begin position="20"/>
        <end position="40"/>
    </location>
</feature>
<feature type="domain" description="MacB-like periplasmic core" evidence="9">
    <location>
        <begin position="19"/>
        <end position="254"/>
    </location>
</feature>
<evidence type="ECO:0000313" key="10">
    <source>
        <dbReference type="EMBL" id="HIV39890.1"/>
    </source>
</evidence>
<feature type="domain" description="ABC3 transporter permease C-terminal" evidence="8">
    <location>
        <begin position="299"/>
        <end position="411"/>
    </location>
</feature>
<name>A0A9D1PER7_9FIRM</name>
<dbReference type="GO" id="GO:0005886">
    <property type="term" value="C:plasma membrane"/>
    <property type="evidence" value="ECO:0007669"/>
    <property type="project" value="UniProtKB-SubCell"/>
</dbReference>
<feature type="transmembrane region" description="Helical" evidence="7">
    <location>
        <begin position="381"/>
        <end position="401"/>
    </location>
</feature>
<comment type="similarity">
    <text evidence="6">Belongs to the ABC-4 integral membrane protein family.</text>
</comment>
<dbReference type="Proteomes" id="UP000886814">
    <property type="component" value="Unassembled WGS sequence"/>
</dbReference>
<dbReference type="PANTHER" id="PTHR30572">
    <property type="entry name" value="MEMBRANE COMPONENT OF TRANSPORTER-RELATED"/>
    <property type="match status" value="1"/>
</dbReference>
<evidence type="ECO:0000256" key="2">
    <source>
        <dbReference type="ARBA" id="ARBA00022475"/>
    </source>
</evidence>
<gene>
    <name evidence="10" type="ORF">H9747_13010</name>
</gene>
<keyword evidence="2" id="KW-1003">Cell membrane</keyword>
<dbReference type="InterPro" id="IPR003838">
    <property type="entry name" value="ABC3_permease_C"/>
</dbReference>
<feature type="transmembrane region" description="Helical" evidence="7">
    <location>
        <begin position="296"/>
        <end position="319"/>
    </location>
</feature>
<reference evidence="10" key="1">
    <citation type="journal article" date="2021" name="PeerJ">
        <title>Extensive microbial diversity within the chicken gut microbiome revealed by metagenomics and culture.</title>
        <authorList>
            <person name="Gilroy R."/>
            <person name="Ravi A."/>
            <person name="Getino M."/>
            <person name="Pursley I."/>
            <person name="Horton D.L."/>
            <person name="Alikhan N.F."/>
            <person name="Baker D."/>
            <person name="Gharbi K."/>
            <person name="Hall N."/>
            <person name="Watson M."/>
            <person name="Adriaenssens E.M."/>
            <person name="Foster-Nyarko E."/>
            <person name="Jarju S."/>
            <person name="Secka A."/>
            <person name="Antonio M."/>
            <person name="Oren A."/>
            <person name="Chaudhuri R.R."/>
            <person name="La Ragione R."/>
            <person name="Hildebrand F."/>
            <person name="Pallen M.J."/>
        </authorList>
    </citation>
    <scope>NUCLEOTIDE SEQUENCE</scope>
    <source>
        <strain evidence="10">CHK195-9823</strain>
    </source>
</reference>
<dbReference type="Pfam" id="PF12704">
    <property type="entry name" value="MacB_PCD"/>
    <property type="match status" value="1"/>
</dbReference>
<keyword evidence="4 7" id="KW-1133">Transmembrane helix</keyword>
<dbReference type="EMBL" id="DXIQ01000091">
    <property type="protein sequence ID" value="HIV39890.1"/>
    <property type="molecule type" value="Genomic_DNA"/>
</dbReference>
<protein>
    <submittedName>
        <fullName evidence="10">ABC transporter permease</fullName>
    </submittedName>
</protein>
<sequence length="418" mass="45611">MIENIRLSFQGIWAHKMRSFLTMLGIIIGIAALISIVSTIEGTNEQIKKNLIGEGDNVIDITLYGNGGEYQMEYEGLPQGVPVISQEQKEEILDLEEVEGATLYQMRQYADSIFYQDKSLDGGMVLGIDEDYLDTCGYQLIRGRGFSEKDYKTSKKLVLLDETAAANFFEKGQEIGKTIEIKGEPFSVVGVIKKTEEYQPVINSREEYYTYYNTGSGGMVLMPSAVWPVVYQYDEPQQVSVKAVSPEAMSSAGKKTAEILNSKINSTNDTMEYKAKDMMEKAKGLQQISESTNRQLLWIASISLLVGGIGVMNIMLVSVTERTGEIGLKKAIGANKRRILGQFLTEAAVLTSIGGVLGVFAGILLAAVIARMSSMPMVISIPAAAAAVAFSTVIGLVFGLLPSIKAANLSPIEALRRM</sequence>
<evidence type="ECO:0000313" key="11">
    <source>
        <dbReference type="Proteomes" id="UP000886814"/>
    </source>
</evidence>
<evidence type="ECO:0000256" key="7">
    <source>
        <dbReference type="SAM" id="Phobius"/>
    </source>
</evidence>
<comment type="caution">
    <text evidence="10">The sequence shown here is derived from an EMBL/GenBank/DDBJ whole genome shotgun (WGS) entry which is preliminary data.</text>
</comment>
<evidence type="ECO:0000256" key="3">
    <source>
        <dbReference type="ARBA" id="ARBA00022692"/>
    </source>
</evidence>
<organism evidence="10 11">
    <name type="scientific">Candidatus Blautia stercorigallinarum</name>
    <dbReference type="NCBI Taxonomy" id="2838501"/>
    <lineage>
        <taxon>Bacteria</taxon>
        <taxon>Bacillati</taxon>
        <taxon>Bacillota</taxon>
        <taxon>Clostridia</taxon>
        <taxon>Lachnospirales</taxon>
        <taxon>Lachnospiraceae</taxon>
        <taxon>Blautia</taxon>
    </lineage>
</organism>
<feature type="transmembrane region" description="Helical" evidence="7">
    <location>
        <begin position="340"/>
        <end position="369"/>
    </location>
</feature>
<evidence type="ECO:0000259" key="8">
    <source>
        <dbReference type="Pfam" id="PF02687"/>
    </source>
</evidence>
<dbReference type="InterPro" id="IPR050250">
    <property type="entry name" value="Macrolide_Exporter_MacB"/>
</dbReference>
<dbReference type="GO" id="GO:0022857">
    <property type="term" value="F:transmembrane transporter activity"/>
    <property type="evidence" value="ECO:0007669"/>
    <property type="project" value="TreeGrafter"/>
</dbReference>
<accession>A0A9D1PER7</accession>
<reference evidence="10" key="2">
    <citation type="submission" date="2021-04" db="EMBL/GenBank/DDBJ databases">
        <authorList>
            <person name="Gilroy R."/>
        </authorList>
    </citation>
    <scope>NUCLEOTIDE SEQUENCE</scope>
    <source>
        <strain evidence="10">CHK195-9823</strain>
    </source>
</reference>
<evidence type="ECO:0000259" key="9">
    <source>
        <dbReference type="Pfam" id="PF12704"/>
    </source>
</evidence>
<comment type="subcellular location">
    <subcellularLocation>
        <location evidence="1">Cell membrane</location>
        <topology evidence="1">Multi-pass membrane protein</topology>
    </subcellularLocation>
</comment>
<evidence type="ECO:0000256" key="6">
    <source>
        <dbReference type="ARBA" id="ARBA00038076"/>
    </source>
</evidence>